<sequence>MTPRFGQPPLPATRYRRRPGAYAVLLREGRVLLTHQAWPDPEYQLPGGGIDPGEHSIAALHREVHEETGWRISAPVFVGNYRRFCFLPDYDYFAEKQCSIWLARPVARLGPPTEPGHRAVWVGAGEASRLLGDPGSRALLDRVLRRV</sequence>
<dbReference type="PANTHER" id="PTHR21340">
    <property type="entry name" value="DIADENOSINE 5,5-P1,P4-TETRAPHOSPHATE PYROPHOSPHOHYDROLASE MUTT"/>
    <property type="match status" value="1"/>
</dbReference>
<dbReference type="EMBL" id="FOHO01000005">
    <property type="protein sequence ID" value="SET46296.1"/>
    <property type="molecule type" value="Genomic_DNA"/>
</dbReference>
<dbReference type="OrthoDB" id="9816040at2"/>
<dbReference type="Proteomes" id="UP000199180">
    <property type="component" value="Unassembled WGS sequence"/>
</dbReference>
<dbReference type="InterPro" id="IPR051325">
    <property type="entry name" value="Nudix_hydrolase_domain"/>
</dbReference>
<evidence type="ECO:0000256" key="1">
    <source>
        <dbReference type="ARBA" id="ARBA00001946"/>
    </source>
</evidence>
<accession>A0A1I0EMT9</accession>
<dbReference type="PROSITE" id="PS51462">
    <property type="entry name" value="NUDIX"/>
    <property type="match status" value="1"/>
</dbReference>
<dbReference type="Pfam" id="PF00293">
    <property type="entry name" value="NUDIX"/>
    <property type="match status" value="1"/>
</dbReference>
<dbReference type="Gene3D" id="3.90.79.10">
    <property type="entry name" value="Nucleoside Triphosphate Pyrophosphohydrolase"/>
    <property type="match status" value="1"/>
</dbReference>
<dbReference type="InterPro" id="IPR000086">
    <property type="entry name" value="NUDIX_hydrolase_dom"/>
</dbReference>
<evidence type="ECO:0000259" key="3">
    <source>
        <dbReference type="PROSITE" id="PS51462"/>
    </source>
</evidence>
<dbReference type="GO" id="GO:0006167">
    <property type="term" value="P:AMP biosynthetic process"/>
    <property type="evidence" value="ECO:0007669"/>
    <property type="project" value="TreeGrafter"/>
</dbReference>
<dbReference type="GO" id="GO:0004081">
    <property type="term" value="F:bis(5'-nucleosyl)-tetraphosphatase (asymmetrical) activity"/>
    <property type="evidence" value="ECO:0007669"/>
    <property type="project" value="TreeGrafter"/>
</dbReference>
<organism evidence="4 5">
    <name type="scientific">Paracoccus homiensis</name>
    <dbReference type="NCBI Taxonomy" id="364199"/>
    <lineage>
        <taxon>Bacteria</taxon>
        <taxon>Pseudomonadati</taxon>
        <taxon>Pseudomonadota</taxon>
        <taxon>Alphaproteobacteria</taxon>
        <taxon>Rhodobacterales</taxon>
        <taxon>Paracoccaceae</taxon>
        <taxon>Paracoccus</taxon>
    </lineage>
</organism>
<dbReference type="AlphaFoldDB" id="A0A1I0EMT9"/>
<keyword evidence="2" id="KW-0378">Hydrolase</keyword>
<protein>
    <submittedName>
        <fullName evidence="4">8-oxo-dGTP diphosphatase</fullName>
    </submittedName>
</protein>
<proteinExistence type="predicted"/>
<feature type="domain" description="Nudix hydrolase" evidence="3">
    <location>
        <begin position="16"/>
        <end position="145"/>
    </location>
</feature>
<evidence type="ECO:0000313" key="5">
    <source>
        <dbReference type="Proteomes" id="UP000199180"/>
    </source>
</evidence>
<evidence type="ECO:0000256" key="2">
    <source>
        <dbReference type="ARBA" id="ARBA00022801"/>
    </source>
</evidence>
<reference evidence="4 5" key="1">
    <citation type="submission" date="2016-10" db="EMBL/GenBank/DDBJ databases">
        <authorList>
            <person name="de Groot N.N."/>
        </authorList>
    </citation>
    <scope>NUCLEOTIDE SEQUENCE [LARGE SCALE GENOMIC DNA]</scope>
    <source>
        <strain evidence="4 5">DSM 17862</strain>
    </source>
</reference>
<dbReference type="GO" id="GO:0006754">
    <property type="term" value="P:ATP biosynthetic process"/>
    <property type="evidence" value="ECO:0007669"/>
    <property type="project" value="TreeGrafter"/>
</dbReference>
<evidence type="ECO:0000313" key="4">
    <source>
        <dbReference type="EMBL" id="SET46296.1"/>
    </source>
</evidence>
<keyword evidence="5" id="KW-1185">Reference proteome</keyword>
<gene>
    <name evidence="4" type="ORF">SAMN04489858_105213</name>
</gene>
<dbReference type="STRING" id="364199.SAMN04489858_105213"/>
<dbReference type="RefSeq" id="WP_090734336.1">
    <property type="nucleotide sequence ID" value="NZ_FOHO01000005.1"/>
</dbReference>
<dbReference type="SUPFAM" id="SSF55811">
    <property type="entry name" value="Nudix"/>
    <property type="match status" value="1"/>
</dbReference>
<dbReference type="PROSITE" id="PS00893">
    <property type="entry name" value="NUDIX_BOX"/>
    <property type="match status" value="1"/>
</dbReference>
<comment type="cofactor">
    <cofactor evidence="1">
        <name>Mg(2+)</name>
        <dbReference type="ChEBI" id="CHEBI:18420"/>
    </cofactor>
</comment>
<dbReference type="PANTHER" id="PTHR21340:SF0">
    <property type="entry name" value="BIS(5'-NUCLEOSYL)-TETRAPHOSPHATASE [ASYMMETRICAL]"/>
    <property type="match status" value="1"/>
</dbReference>
<dbReference type="InterPro" id="IPR015797">
    <property type="entry name" value="NUDIX_hydrolase-like_dom_sf"/>
</dbReference>
<dbReference type="InterPro" id="IPR020084">
    <property type="entry name" value="NUDIX_hydrolase_CS"/>
</dbReference>
<name>A0A1I0EMT9_9RHOB</name>